<dbReference type="InterPro" id="IPR029052">
    <property type="entry name" value="Metallo-depent_PP-like"/>
</dbReference>
<reference evidence="2" key="1">
    <citation type="journal article" date="2022" name="Int. J. Syst. Evol. Microbiol.">
        <title>Anaeromyxobacter oryzae sp. nov., Anaeromyxobacter diazotrophicus sp. nov. and Anaeromyxobacter paludicola sp. nov., isolated from paddy soils.</title>
        <authorList>
            <person name="Itoh H."/>
            <person name="Xu Z."/>
            <person name="Mise K."/>
            <person name="Masuda Y."/>
            <person name="Ushijima N."/>
            <person name="Hayakawa C."/>
            <person name="Shiratori Y."/>
            <person name="Senoo K."/>
        </authorList>
    </citation>
    <scope>NUCLEOTIDE SEQUENCE [LARGE SCALE GENOMIC DNA]</scope>
    <source>
        <strain evidence="2">Red630</strain>
    </source>
</reference>
<accession>A0ABN6NAX1</accession>
<dbReference type="Proteomes" id="UP001162734">
    <property type="component" value="Chromosome"/>
</dbReference>
<name>A0ABN6NAX1_9BACT</name>
<keyword evidence="2" id="KW-1185">Reference proteome</keyword>
<gene>
    <name evidence="1" type="ORF">AMPC_35010</name>
</gene>
<dbReference type="SUPFAM" id="SSF56300">
    <property type="entry name" value="Metallo-dependent phosphatases"/>
    <property type="match status" value="2"/>
</dbReference>
<evidence type="ECO:0000313" key="2">
    <source>
        <dbReference type="Proteomes" id="UP001162734"/>
    </source>
</evidence>
<dbReference type="EMBL" id="AP025592">
    <property type="protein sequence ID" value="BDG10388.1"/>
    <property type="molecule type" value="Genomic_DNA"/>
</dbReference>
<dbReference type="RefSeq" id="WP_248342855.1">
    <property type="nucleotide sequence ID" value="NZ_AP025592.1"/>
</dbReference>
<proteinExistence type="predicted"/>
<sequence>MKPYHPPSPEQAAVVLEAVEATIAAERRFFDALRGKVEDGTLEVHYLLGNHDRLLAHAPAARAAVRRALGLPGGEAALPTRMIFPEERVLAYHGHTVDAVCHEPDGSAPLGDLLASELIVRFPVEIRRALQVEQASLDDIDDVRPVLAVPAWVRTLAEGEPRQVARVVARVWRDLIEEFLENPFVKDWMKAHHRPLKLDLAQRVKLLLALSARAKQRDEPRLTQLYYLLFRLIDVRLAKAAVKELEKREHRGLSYVVNGHTHFAGMKPLGVVQGESACYFNTGTWRTLHQLGNVARGRPSFLAYDAAAYLVFFGPGDPLGRRFEWWQGAGG</sequence>
<protein>
    <submittedName>
        <fullName evidence="1">Uncharacterized protein</fullName>
    </submittedName>
</protein>
<evidence type="ECO:0000313" key="1">
    <source>
        <dbReference type="EMBL" id="BDG10388.1"/>
    </source>
</evidence>
<organism evidence="1 2">
    <name type="scientific">Anaeromyxobacter paludicola</name>
    <dbReference type="NCBI Taxonomy" id="2918171"/>
    <lineage>
        <taxon>Bacteria</taxon>
        <taxon>Pseudomonadati</taxon>
        <taxon>Myxococcota</taxon>
        <taxon>Myxococcia</taxon>
        <taxon>Myxococcales</taxon>
        <taxon>Cystobacterineae</taxon>
        <taxon>Anaeromyxobacteraceae</taxon>
        <taxon>Anaeromyxobacter</taxon>
    </lineage>
</organism>